<keyword evidence="5" id="KW-0934">Plastid</keyword>
<dbReference type="PANTHER" id="PTHR31727:SF6">
    <property type="entry name" value="OLEOYL-ACYL CARRIER PROTEIN THIOESTERASE 1, CHLOROPLASTIC"/>
    <property type="match status" value="1"/>
</dbReference>
<keyword evidence="8" id="KW-0809">Transit peptide</keyword>
<keyword evidence="3" id="KW-0444">Lipid biosynthesis</keyword>
<dbReference type="AlphaFoldDB" id="J9FRZ7"/>
<name>J9FRZ7_9ZZZZ</name>
<gene>
    <name evidence="13" type="ORF">EVA_14192</name>
</gene>
<dbReference type="InterPro" id="IPR049427">
    <property type="entry name" value="Acyl-ACP_TE_C"/>
</dbReference>
<dbReference type="GO" id="GO:0016297">
    <property type="term" value="F:fatty acyl-[ACP] hydrolase activity"/>
    <property type="evidence" value="ECO:0007669"/>
    <property type="project" value="InterPro"/>
</dbReference>
<protein>
    <submittedName>
        <fullName evidence="13">Acyl-ACP thioesterase</fullName>
    </submittedName>
</protein>
<comment type="similarity">
    <text evidence="2">Belongs to the acyl-ACP thioesterase family.</text>
</comment>
<keyword evidence="7" id="KW-0276">Fatty acid metabolism</keyword>
<evidence type="ECO:0000313" key="13">
    <source>
        <dbReference type="EMBL" id="EJW97721.1"/>
    </source>
</evidence>
<keyword evidence="9" id="KW-0443">Lipid metabolism</keyword>
<accession>J9FRZ7</accession>
<evidence type="ECO:0000256" key="4">
    <source>
        <dbReference type="ARBA" id="ARBA00022528"/>
    </source>
</evidence>
<keyword evidence="10" id="KW-0275">Fatty acid biosynthesis</keyword>
<dbReference type="GO" id="GO:0000036">
    <property type="term" value="F:acyl carrier activity"/>
    <property type="evidence" value="ECO:0007669"/>
    <property type="project" value="TreeGrafter"/>
</dbReference>
<dbReference type="InterPro" id="IPR045023">
    <property type="entry name" value="FATA/B"/>
</dbReference>
<dbReference type="InterPro" id="IPR002864">
    <property type="entry name" value="Acyl-ACP_thioesterase_NHD"/>
</dbReference>
<comment type="subcellular location">
    <subcellularLocation>
        <location evidence="1">Plastid</location>
        <location evidence="1">Chloroplast</location>
    </subcellularLocation>
</comment>
<dbReference type="Pfam" id="PF20791">
    <property type="entry name" value="Acyl-ACP_TE_C"/>
    <property type="match status" value="1"/>
</dbReference>
<evidence type="ECO:0000256" key="9">
    <source>
        <dbReference type="ARBA" id="ARBA00023098"/>
    </source>
</evidence>
<dbReference type="Pfam" id="PF01643">
    <property type="entry name" value="Acyl-ACP_TE"/>
    <property type="match status" value="1"/>
</dbReference>
<dbReference type="InterPro" id="IPR029069">
    <property type="entry name" value="HotDog_dom_sf"/>
</dbReference>
<organism evidence="13">
    <name type="scientific">gut metagenome</name>
    <dbReference type="NCBI Taxonomy" id="749906"/>
    <lineage>
        <taxon>unclassified sequences</taxon>
        <taxon>metagenomes</taxon>
        <taxon>organismal metagenomes</taxon>
    </lineage>
</organism>
<feature type="domain" description="Acyl-ACP thioesterase N-terminal hotdog" evidence="11">
    <location>
        <begin position="24"/>
        <end position="131"/>
    </location>
</feature>
<dbReference type="GO" id="GO:0009507">
    <property type="term" value="C:chloroplast"/>
    <property type="evidence" value="ECO:0007669"/>
    <property type="project" value="UniProtKB-SubCell"/>
</dbReference>
<dbReference type="Gene3D" id="3.10.129.10">
    <property type="entry name" value="Hotdog Thioesterase"/>
    <property type="match status" value="2"/>
</dbReference>
<evidence type="ECO:0000259" key="12">
    <source>
        <dbReference type="Pfam" id="PF20791"/>
    </source>
</evidence>
<dbReference type="CDD" id="cd00586">
    <property type="entry name" value="4HBT"/>
    <property type="match status" value="1"/>
</dbReference>
<dbReference type="PANTHER" id="PTHR31727">
    <property type="entry name" value="OLEOYL-ACYL CARRIER PROTEIN THIOESTERASE 1, CHLOROPLASTIC"/>
    <property type="match status" value="1"/>
</dbReference>
<evidence type="ECO:0000256" key="8">
    <source>
        <dbReference type="ARBA" id="ARBA00022946"/>
    </source>
</evidence>
<sequence>MSENQTMGEQKVGSYPFVAEPFHCDFSGKLTMGVLGNHLLNCAGFHAADRGFGIATLNENHYTWVLSRLAVEMETMPAEYEAFSVETWVENVYRLFTDRNFAILDREGKPLGYARSVWAMISMETRKPADLLSLHGGSITDYITQKECPIAKPGRIKVTEQTPLAEHVTKYSDIDINGHVNSIKYIEHILDLFPLSFYREHSIRRFEMAYVAESYYGDTLSFYREQVGENEYDVEVRKNGTDVVVRSKVVFR</sequence>
<proteinExistence type="inferred from homology"/>
<reference evidence="13" key="1">
    <citation type="journal article" date="2012" name="PLoS ONE">
        <title>Gene sets for utilization of primary and secondary nutrition supplies in the distal gut of endangered iberian lynx.</title>
        <authorList>
            <person name="Alcaide M."/>
            <person name="Messina E."/>
            <person name="Richter M."/>
            <person name="Bargiela R."/>
            <person name="Peplies J."/>
            <person name="Huws S.A."/>
            <person name="Newbold C.J."/>
            <person name="Golyshin P.N."/>
            <person name="Simon M.A."/>
            <person name="Lopez G."/>
            <person name="Yakimov M.M."/>
            <person name="Ferrer M."/>
        </authorList>
    </citation>
    <scope>NUCLEOTIDE SEQUENCE</scope>
</reference>
<comment type="caution">
    <text evidence="13">The sequence shown here is derived from an EMBL/GenBank/DDBJ whole genome shotgun (WGS) entry which is preliminary data.</text>
</comment>
<dbReference type="EMBL" id="AMCI01004624">
    <property type="protein sequence ID" value="EJW97721.1"/>
    <property type="molecule type" value="Genomic_DNA"/>
</dbReference>
<evidence type="ECO:0000256" key="7">
    <source>
        <dbReference type="ARBA" id="ARBA00022832"/>
    </source>
</evidence>
<evidence type="ECO:0000256" key="10">
    <source>
        <dbReference type="ARBA" id="ARBA00023160"/>
    </source>
</evidence>
<evidence type="ECO:0000256" key="5">
    <source>
        <dbReference type="ARBA" id="ARBA00022640"/>
    </source>
</evidence>
<keyword evidence="6" id="KW-0378">Hydrolase</keyword>
<feature type="domain" description="Acyl-ACP thioesterase-like C-terminal" evidence="12">
    <location>
        <begin position="163"/>
        <end position="231"/>
    </location>
</feature>
<evidence type="ECO:0000259" key="11">
    <source>
        <dbReference type="Pfam" id="PF01643"/>
    </source>
</evidence>
<evidence type="ECO:0000256" key="6">
    <source>
        <dbReference type="ARBA" id="ARBA00022801"/>
    </source>
</evidence>
<evidence type="ECO:0000256" key="1">
    <source>
        <dbReference type="ARBA" id="ARBA00004229"/>
    </source>
</evidence>
<keyword evidence="4" id="KW-0150">Chloroplast</keyword>
<evidence type="ECO:0000256" key="2">
    <source>
        <dbReference type="ARBA" id="ARBA00006500"/>
    </source>
</evidence>
<dbReference type="SUPFAM" id="SSF54637">
    <property type="entry name" value="Thioesterase/thiol ester dehydrase-isomerase"/>
    <property type="match status" value="2"/>
</dbReference>
<evidence type="ECO:0000256" key="3">
    <source>
        <dbReference type="ARBA" id="ARBA00022516"/>
    </source>
</evidence>